<evidence type="ECO:0000256" key="7">
    <source>
        <dbReference type="ARBA" id="ARBA00022801"/>
    </source>
</evidence>
<keyword evidence="6" id="KW-0227">DNA damage</keyword>
<evidence type="ECO:0000313" key="19">
    <source>
        <dbReference type="EMBL" id="QEX19173.1"/>
    </source>
</evidence>
<keyword evidence="5" id="KW-0479">Metal-binding</keyword>
<dbReference type="GO" id="GO:0035539">
    <property type="term" value="F:8-oxo-7,8-dihydrodeoxyguanosine triphosphate pyrophosphatase activity"/>
    <property type="evidence" value="ECO:0007669"/>
    <property type="project" value="UniProtKB-EC"/>
</dbReference>
<evidence type="ECO:0000256" key="14">
    <source>
        <dbReference type="ARBA" id="ARBA00041592"/>
    </source>
</evidence>
<feature type="domain" description="N-acetyltransferase" evidence="17">
    <location>
        <begin position="22"/>
        <end position="180"/>
    </location>
</feature>
<evidence type="ECO:0000256" key="8">
    <source>
        <dbReference type="ARBA" id="ARBA00022842"/>
    </source>
</evidence>
<dbReference type="PROSITE" id="PS00893">
    <property type="entry name" value="NUDIX_BOX"/>
    <property type="match status" value="1"/>
</dbReference>
<dbReference type="CDD" id="cd03425">
    <property type="entry name" value="NUDIX_MutT_NudA_like"/>
    <property type="match status" value="1"/>
</dbReference>
<keyword evidence="8" id="KW-0460">Magnesium</keyword>
<dbReference type="InterPro" id="IPR000182">
    <property type="entry name" value="GNAT_dom"/>
</dbReference>
<keyword evidence="7" id="KW-0378">Hydrolase</keyword>
<evidence type="ECO:0000256" key="16">
    <source>
        <dbReference type="ARBA" id="ARBA00042798"/>
    </source>
</evidence>
<dbReference type="InterPro" id="IPR015797">
    <property type="entry name" value="NUDIX_hydrolase-like_dom_sf"/>
</dbReference>
<evidence type="ECO:0000256" key="12">
    <source>
        <dbReference type="ARBA" id="ARBA00038905"/>
    </source>
</evidence>
<dbReference type="InterPro" id="IPR020084">
    <property type="entry name" value="NUDIX_hydrolase_CS"/>
</dbReference>
<evidence type="ECO:0000256" key="9">
    <source>
        <dbReference type="ARBA" id="ARBA00023204"/>
    </source>
</evidence>
<evidence type="ECO:0000313" key="20">
    <source>
        <dbReference type="Proteomes" id="UP000326202"/>
    </source>
</evidence>
<proteinExistence type="inferred from homology"/>
<dbReference type="PROSITE" id="PS51462">
    <property type="entry name" value="NUDIX"/>
    <property type="match status" value="1"/>
</dbReference>
<dbReference type="InterPro" id="IPR029119">
    <property type="entry name" value="MutY_C"/>
</dbReference>
<dbReference type="InterPro" id="IPR016181">
    <property type="entry name" value="Acyl_CoA_acyltransferase"/>
</dbReference>
<feature type="domain" description="Nudix hydrolase" evidence="18">
    <location>
        <begin position="194"/>
        <end position="322"/>
    </location>
</feature>
<dbReference type="GO" id="GO:0008413">
    <property type="term" value="F:8-oxo-7,8-dihydroguanosine triphosphate pyrophosphatase activity"/>
    <property type="evidence" value="ECO:0007669"/>
    <property type="project" value="TreeGrafter"/>
</dbReference>
<evidence type="ECO:0000256" key="5">
    <source>
        <dbReference type="ARBA" id="ARBA00022723"/>
    </source>
</evidence>
<gene>
    <name evidence="19" type="ORF">FRZ44_44860</name>
</gene>
<dbReference type="Pfam" id="PF14815">
    <property type="entry name" value="NUDIX_4"/>
    <property type="match status" value="1"/>
</dbReference>
<dbReference type="InterPro" id="IPR000086">
    <property type="entry name" value="NUDIX_hydrolase_dom"/>
</dbReference>
<dbReference type="PANTHER" id="PTHR47707">
    <property type="entry name" value="8-OXO-DGTP DIPHOSPHATASE"/>
    <property type="match status" value="1"/>
</dbReference>
<comment type="catalytic activity">
    <reaction evidence="11">
        <text>8-oxo-GTP + H2O = 8-oxo-GMP + diphosphate + H(+)</text>
        <dbReference type="Rhea" id="RHEA:67616"/>
        <dbReference type="ChEBI" id="CHEBI:15377"/>
        <dbReference type="ChEBI" id="CHEBI:15378"/>
        <dbReference type="ChEBI" id="CHEBI:33019"/>
        <dbReference type="ChEBI" id="CHEBI:143553"/>
        <dbReference type="ChEBI" id="CHEBI:145694"/>
    </reaction>
</comment>
<dbReference type="OrthoDB" id="9810648at2"/>
<keyword evidence="9" id="KW-0234">DNA repair</keyword>
<dbReference type="SUPFAM" id="SSF55811">
    <property type="entry name" value="Nudix"/>
    <property type="match status" value="1"/>
</dbReference>
<dbReference type="SUPFAM" id="SSF55729">
    <property type="entry name" value="Acyl-CoA N-acyltransferases (Nat)"/>
    <property type="match status" value="1"/>
</dbReference>
<dbReference type="RefSeq" id="WP_151179262.1">
    <property type="nucleotide sequence ID" value="NZ_CP042906.1"/>
</dbReference>
<evidence type="ECO:0000256" key="10">
    <source>
        <dbReference type="ARBA" id="ARBA00035861"/>
    </source>
</evidence>
<dbReference type="InterPro" id="IPR020476">
    <property type="entry name" value="Nudix_hydrolase"/>
</dbReference>
<comment type="catalytic activity">
    <reaction evidence="10">
        <text>8-oxo-dGTP + H2O = 8-oxo-dGMP + diphosphate + H(+)</text>
        <dbReference type="Rhea" id="RHEA:31575"/>
        <dbReference type="ChEBI" id="CHEBI:15377"/>
        <dbReference type="ChEBI" id="CHEBI:15378"/>
        <dbReference type="ChEBI" id="CHEBI:33019"/>
        <dbReference type="ChEBI" id="CHEBI:63224"/>
        <dbReference type="ChEBI" id="CHEBI:77896"/>
        <dbReference type="EC" id="3.6.1.55"/>
    </reaction>
</comment>
<keyword evidence="4" id="KW-0235">DNA replication</keyword>
<dbReference type="KEGG" id="htq:FRZ44_44860"/>
<name>A0A5J6MP78_9PROT</name>
<dbReference type="GO" id="GO:0006260">
    <property type="term" value="P:DNA replication"/>
    <property type="evidence" value="ECO:0007669"/>
    <property type="project" value="UniProtKB-KW"/>
</dbReference>
<evidence type="ECO:0000256" key="2">
    <source>
        <dbReference type="ARBA" id="ARBA00005582"/>
    </source>
</evidence>
<dbReference type="InterPro" id="IPR047127">
    <property type="entry name" value="MutT-like"/>
</dbReference>
<dbReference type="Proteomes" id="UP000326202">
    <property type="component" value="Chromosome"/>
</dbReference>
<dbReference type="FunFam" id="3.90.79.10:FF:000014">
    <property type="entry name" value="8-oxo-dGTP diphosphatase MutT"/>
    <property type="match status" value="1"/>
</dbReference>
<evidence type="ECO:0000256" key="11">
    <source>
        <dbReference type="ARBA" id="ARBA00036904"/>
    </source>
</evidence>
<dbReference type="CDD" id="cd04301">
    <property type="entry name" value="NAT_SF"/>
    <property type="match status" value="1"/>
</dbReference>
<dbReference type="PANTHER" id="PTHR47707:SF1">
    <property type="entry name" value="NUDIX HYDROLASE FAMILY PROTEIN"/>
    <property type="match status" value="1"/>
</dbReference>
<dbReference type="Gene3D" id="3.90.79.10">
    <property type="entry name" value="Nucleoside Triphosphate Pyrophosphohydrolase"/>
    <property type="match status" value="1"/>
</dbReference>
<evidence type="ECO:0000256" key="6">
    <source>
        <dbReference type="ARBA" id="ARBA00022763"/>
    </source>
</evidence>
<reference evidence="19 20" key="1">
    <citation type="submission" date="2019-08" db="EMBL/GenBank/DDBJ databases">
        <title>Hyperibacter terrae gen. nov., sp. nov. and Hyperibacter viscosus sp. nov., two new members in the family Rhodospirillaceae isolated from the rhizosphere of Hypericum perforatum.</title>
        <authorList>
            <person name="Noviana Z."/>
        </authorList>
    </citation>
    <scope>NUCLEOTIDE SEQUENCE [LARGE SCALE GENOMIC DNA]</scope>
    <source>
        <strain evidence="19 20">R5913</strain>
    </source>
</reference>
<evidence type="ECO:0000256" key="13">
    <source>
        <dbReference type="ARBA" id="ARBA00040794"/>
    </source>
</evidence>
<dbReference type="EMBL" id="CP042906">
    <property type="protein sequence ID" value="QEX19173.1"/>
    <property type="molecule type" value="Genomic_DNA"/>
</dbReference>
<evidence type="ECO:0000259" key="18">
    <source>
        <dbReference type="PROSITE" id="PS51462"/>
    </source>
</evidence>
<evidence type="ECO:0000256" key="15">
    <source>
        <dbReference type="ARBA" id="ARBA00041979"/>
    </source>
</evidence>
<dbReference type="Gene3D" id="3.40.630.30">
    <property type="match status" value="1"/>
</dbReference>
<dbReference type="GO" id="GO:0046872">
    <property type="term" value="F:metal ion binding"/>
    <property type="evidence" value="ECO:0007669"/>
    <property type="project" value="UniProtKB-KW"/>
</dbReference>
<dbReference type="GO" id="GO:0044716">
    <property type="term" value="F:8-oxo-GDP phosphatase activity"/>
    <property type="evidence" value="ECO:0007669"/>
    <property type="project" value="TreeGrafter"/>
</dbReference>
<evidence type="ECO:0000256" key="3">
    <source>
        <dbReference type="ARBA" id="ARBA00022457"/>
    </source>
</evidence>
<keyword evidence="3" id="KW-0515">Mutator protein</keyword>
<dbReference type="EC" id="3.6.1.55" evidence="12"/>
<comment type="cofactor">
    <cofactor evidence="1">
        <name>Mg(2+)</name>
        <dbReference type="ChEBI" id="CHEBI:18420"/>
    </cofactor>
</comment>
<sequence>MATIGADSESGCAALRIETPRLILRAVTLADAPWIERYVSDWDIARHTARIPHPYPPGGAVDFVRSLDPKDGPTFAIERREDREPVGLIGLELEGPGEAEIGFWIGKPFWRRGYASEALKAVIEHAFRKIGLSSLIAMAVPENRASIRVQEKAGLTYTGMAETEAPARGGKHKVERRALEQAQWQKHRAQSALPILLVVAVALIDADGRVLLAQRPKGRSMAGLWEFPGGKLQEGESPEEALVRELKEELGIDTSESCLAPIAFASHRYEKFHLLMPLYVCRVWKGTPHPHEGQTLAWVRPQKLADYPMPPADLPLIPVLQDLL</sequence>
<dbReference type="Pfam" id="PF13302">
    <property type="entry name" value="Acetyltransf_3"/>
    <property type="match status" value="1"/>
</dbReference>
<dbReference type="PROSITE" id="PS51186">
    <property type="entry name" value="GNAT"/>
    <property type="match status" value="1"/>
</dbReference>
<keyword evidence="20" id="KW-1185">Reference proteome</keyword>
<dbReference type="GO" id="GO:0006281">
    <property type="term" value="P:DNA repair"/>
    <property type="evidence" value="ECO:0007669"/>
    <property type="project" value="UniProtKB-KW"/>
</dbReference>
<protein>
    <recommendedName>
        <fullName evidence="13">8-oxo-dGTP diphosphatase</fullName>
        <ecNumber evidence="12">3.6.1.55</ecNumber>
    </recommendedName>
    <alternativeName>
        <fullName evidence="16">7,8-dihydro-8-oxoguanine-triphosphatase</fullName>
    </alternativeName>
    <alternativeName>
        <fullName evidence="15">Mutator protein MutT</fullName>
    </alternativeName>
    <alternativeName>
        <fullName evidence="14">dGTP pyrophosphohydrolase</fullName>
    </alternativeName>
</protein>
<dbReference type="GO" id="GO:0016747">
    <property type="term" value="F:acyltransferase activity, transferring groups other than amino-acyl groups"/>
    <property type="evidence" value="ECO:0007669"/>
    <property type="project" value="InterPro"/>
</dbReference>
<evidence type="ECO:0000256" key="4">
    <source>
        <dbReference type="ARBA" id="ARBA00022705"/>
    </source>
</evidence>
<evidence type="ECO:0000256" key="1">
    <source>
        <dbReference type="ARBA" id="ARBA00001946"/>
    </source>
</evidence>
<dbReference type="GO" id="GO:0044715">
    <property type="term" value="F:8-oxo-dGDP phosphatase activity"/>
    <property type="evidence" value="ECO:0007669"/>
    <property type="project" value="TreeGrafter"/>
</dbReference>
<evidence type="ECO:0000259" key="17">
    <source>
        <dbReference type="PROSITE" id="PS51186"/>
    </source>
</evidence>
<organism evidence="19 20">
    <name type="scientific">Hypericibacter terrae</name>
    <dbReference type="NCBI Taxonomy" id="2602015"/>
    <lineage>
        <taxon>Bacteria</taxon>
        <taxon>Pseudomonadati</taxon>
        <taxon>Pseudomonadota</taxon>
        <taxon>Alphaproteobacteria</taxon>
        <taxon>Rhodospirillales</taxon>
        <taxon>Dongiaceae</taxon>
        <taxon>Hypericibacter</taxon>
    </lineage>
</organism>
<dbReference type="AlphaFoldDB" id="A0A5J6MP78"/>
<comment type="similarity">
    <text evidence="2">Belongs to the Nudix hydrolase family.</text>
</comment>
<accession>A0A5J6MP78</accession>
<dbReference type="PRINTS" id="PR00502">
    <property type="entry name" value="NUDIXFAMILY"/>
</dbReference>